<dbReference type="InterPro" id="IPR010357">
    <property type="entry name" value="TXNDC17_dom"/>
</dbReference>
<dbReference type="GO" id="GO:0005829">
    <property type="term" value="C:cytosol"/>
    <property type="evidence" value="ECO:0007669"/>
    <property type="project" value="TreeGrafter"/>
</dbReference>
<evidence type="ECO:0000256" key="1">
    <source>
        <dbReference type="ARBA" id="ARBA00008987"/>
    </source>
</evidence>
<dbReference type="InterPro" id="IPR036249">
    <property type="entry name" value="Thioredoxin-like_sf"/>
</dbReference>
<accession>A0AAV9U0A8</accession>
<dbReference type="Proteomes" id="UP001375240">
    <property type="component" value="Unassembled WGS sequence"/>
</dbReference>
<dbReference type="SUPFAM" id="SSF52833">
    <property type="entry name" value="Thioredoxin-like"/>
    <property type="match status" value="1"/>
</dbReference>
<dbReference type="GO" id="GO:0047134">
    <property type="term" value="F:protein-disulfide reductase [NAD(P)H] activity"/>
    <property type="evidence" value="ECO:0007669"/>
    <property type="project" value="InterPro"/>
</dbReference>
<organism evidence="3 4">
    <name type="scientific">Orbilia brochopaga</name>
    <dbReference type="NCBI Taxonomy" id="3140254"/>
    <lineage>
        <taxon>Eukaryota</taxon>
        <taxon>Fungi</taxon>
        <taxon>Dikarya</taxon>
        <taxon>Ascomycota</taxon>
        <taxon>Pezizomycotina</taxon>
        <taxon>Orbiliomycetes</taxon>
        <taxon>Orbiliales</taxon>
        <taxon>Orbiliaceae</taxon>
        <taxon>Orbilia</taxon>
    </lineage>
</organism>
<comment type="caution">
    <text evidence="3">The sequence shown here is derived from an EMBL/GenBank/DDBJ whole genome shotgun (WGS) entry which is preliminary data.</text>
</comment>
<dbReference type="AlphaFoldDB" id="A0AAV9U0A8"/>
<dbReference type="EMBL" id="JAVHNQ010000016">
    <property type="protein sequence ID" value="KAK6331171.1"/>
    <property type="molecule type" value="Genomic_DNA"/>
</dbReference>
<dbReference type="InterPro" id="IPR045108">
    <property type="entry name" value="TXNDC17-like"/>
</dbReference>
<comment type="similarity">
    <text evidence="1">Belongs to the thioredoxin family.</text>
</comment>
<evidence type="ECO:0000313" key="3">
    <source>
        <dbReference type="EMBL" id="KAK6331171.1"/>
    </source>
</evidence>
<dbReference type="Gene3D" id="3.40.30.10">
    <property type="entry name" value="Glutaredoxin"/>
    <property type="match status" value="1"/>
</dbReference>
<evidence type="ECO:0000313" key="4">
    <source>
        <dbReference type="Proteomes" id="UP001375240"/>
    </source>
</evidence>
<dbReference type="PANTHER" id="PTHR12452">
    <property type="entry name" value="42-9-9 PROTEIN-RELATED"/>
    <property type="match status" value="1"/>
</dbReference>
<dbReference type="Pfam" id="PF06110">
    <property type="entry name" value="TXD17-like_Trx"/>
    <property type="match status" value="1"/>
</dbReference>
<protein>
    <recommendedName>
        <fullName evidence="2">Thioredoxin domain-containing protein</fullName>
    </recommendedName>
</protein>
<feature type="domain" description="Thioredoxin" evidence="2">
    <location>
        <begin position="24"/>
        <end position="105"/>
    </location>
</feature>
<evidence type="ECO:0000259" key="2">
    <source>
        <dbReference type="Pfam" id="PF06110"/>
    </source>
</evidence>
<reference evidence="3 4" key="1">
    <citation type="submission" date="2019-10" db="EMBL/GenBank/DDBJ databases">
        <authorList>
            <person name="Palmer J.M."/>
        </authorList>
    </citation>
    <scope>NUCLEOTIDE SEQUENCE [LARGE SCALE GENOMIC DNA]</scope>
    <source>
        <strain evidence="3 4">TWF696</strain>
    </source>
</reference>
<sequence length="138" mass="15745">MIKDISTSSINPENLEETLKPFLESLEGKPLFLFFIASDDPATNQPWCPDVRAALGPVRKAFDEDAREHNFATIRVGVKEEWRNPTNVFRTQWKLQAIPTLARYSLITVDEQKFPSVRMLVEAECLDLAKLHGLMAEE</sequence>
<gene>
    <name evidence="3" type="ORF">TWF696_003238</name>
</gene>
<keyword evidence="4" id="KW-1185">Reference proteome</keyword>
<proteinExistence type="inferred from homology"/>
<name>A0AAV9U0A8_9PEZI</name>
<dbReference type="PANTHER" id="PTHR12452:SF0">
    <property type="entry name" value="THIOREDOXIN DOMAIN-CONTAINING PROTEIN 17"/>
    <property type="match status" value="1"/>
</dbReference>